<dbReference type="PANTHER" id="PTHR47332:SF2">
    <property type="entry name" value="SET-6"/>
    <property type="match status" value="1"/>
</dbReference>
<evidence type="ECO:0000259" key="1">
    <source>
        <dbReference type="PROSITE" id="PS50280"/>
    </source>
</evidence>
<proteinExistence type="predicted"/>
<reference evidence="2 3" key="1">
    <citation type="submission" date="2016-04" db="EMBL/GenBank/DDBJ databases">
        <title>A degradative enzymes factory behind the ericoid mycorrhizal symbiosis.</title>
        <authorList>
            <consortium name="DOE Joint Genome Institute"/>
            <person name="Martino E."/>
            <person name="Morin E."/>
            <person name="Grelet G."/>
            <person name="Kuo A."/>
            <person name="Kohler A."/>
            <person name="Daghino S."/>
            <person name="Barry K."/>
            <person name="Choi C."/>
            <person name="Cichocki N."/>
            <person name="Clum A."/>
            <person name="Copeland A."/>
            <person name="Hainaut M."/>
            <person name="Haridas S."/>
            <person name="Labutti K."/>
            <person name="Lindquist E."/>
            <person name="Lipzen A."/>
            <person name="Khouja H.-R."/>
            <person name="Murat C."/>
            <person name="Ohm R."/>
            <person name="Olson A."/>
            <person name="Spatafora J."/>
            <person name="Veneault-Fourrey C."/>
            <person name="Henrissat B."/>
            <person name="Grigoriev I."/>
            <person name="Martin F."/>
            <person name="Perotto S."/>
        </authorList>
    </citation>
    <scope>NUCLEOTIDE SEQUENCE [LARGE SCALE GENOMIC DNA]</scope>
    <source>
        <strain evidence="2 3">E</strain>
    </source>
</reference>
<dbReference type="InParanoid" id="A0A2J6SK07"/>
<dbReference type="PANTHER" id="PTHR47332">
    <property type="entry name" value="SET DOMAIN-CONTAINING PROTEIN 5"/>
    <property type="match status" value="1"/>
</dbReference>
<dbReference type="InterPro" id="IPR001214">
    <property type="entry name" value="SET_dom"/>
</dbReference>
<feature type="non-terminal residue" evidence="2">
    <location>
        <position position="118"/>
    </location>
</feature>
<organism evidence="2 3">
    <name type="scientific">Hyaloscypha bicolor E</name>
    <dbReference type="NCBI Taxonomy" id="1095630"/>
    <lineage>
        <taxon>Eukaryota</taxon>
        <taxon>Fungi</taxon>
        <taxon>Dikarya</taxon>
        <taxon>Ascomycota</taxon>
        <taxon>Pezizomycotina</taxon>
        <taxon>Leotiomycetes</taxon>
        <taxon>Helotiales</taxon>
        <taxon>Hyaloscyphaceae</taxon>
        <taxon>Hyaloscypha</taxon>
        <taxon>Hyaloscypha bicolor</taxon>
    </lineage>
</organism>
<dbReference type="Pfam" id="PF00856">
    <property type="entry name" value="SET"/>
    <property type="match status" value="1"/>
</dbReference>
<dbReference type="SUPFAM" id="SSF82199">
    <property type="entry name" value="SET domain"/>
    <property type="match status" value="1"/>
</dbReference>
<dbReference type="CDD" id="cd20071">
    <property type="entry name" value="SET_SMYD"/>
    <property type="match status" value="1"/>
</dbReference>
<evidence type="ECO:0000313" key="2">
    <source>
        <dbReference type="EMBL" id="PMD51111.1"/>
    </source>
</evidence>
<feature type="non-terminal residue" evidence="2">
    <location>
        <position position="1"/>
    </location>
</feature>
<name>A0A2J6SK07_9HELO</name>
<dbReference type="EMBL" id="KZ613912">
    <property type="protein sequence ID" value="PMD51111.1"/>
    <property type="molecule type" value="Genomic_DNA"/>
</dbReference>
<accession>A0A2J6SK07</accession>
<dbReference type="STRING" id="1095630.A0A2J6SK07"/>
<dbReference type="PROSITE" id="PS50280">
    <property type="entry name" value="SET"/>
    <property type="match status" value="1"/>
</dbReference>
<sequence length="118" mass="13548">IEVFYKYEALSLEEREEYRSLFGWKGVSEYQVLAIFKTNRFETSDGKGGIFLKSSRFNHACHPFSTCTYKYNSAQDRLIVKSLSPIAKGEEITISYCDAPSTLYDNYGFYCDCKACPP</sequence>
<dbReference type="Gene3D" id="2.170.270.10">
    <property type="entry name" value="SET domain"/>
    <property type="match status" value="1"/>
</dbReference>
<dbReference type="AlphaFoldDB" id="A0A2J6SK07"/>
<evidence type="ECO:0000313" key="3">
    <source>
        <dbReference type="Proteomes" id="UP000235371"/>
    </source>
</evidence>
<dbReference type="RefSeq" id="XP_024728015.1">
    <property type="nucleotide sequence ID" value="XM_024872995.1"/>
</dbReference>
<feature type="domain" description="SET" evidence="1">
    <location>
        <begin position="1"/>
        <end position="97"/>
    </location>
</feature>
<protein>
    <recommendedName>
        <fullName evidence="1">SET domain-containing protein</fullName>
    </recommendedName>
</protein>
<gene>
    <name evidence="2" type="ORF">K444DRAFT_480926</name>
</gene>
<dbReference type="OrthoDB" id="265717at2759"/>
<dbReference type="GeneID" id="36581075"/>
<dbReference type="InterPro" id="IPR046341">
    <property type="entry name" value="SET_dom_sf"/>
</dbReference>
<dbReference type="InterPro" id="IPR053185">
    <property type="entry name" value="SET_domain_protein"/>
</dbReference>
<keyword evidence="3" id="KW-1185">Reference proteome</keyword>
<dbReference type="Proteomes" id="UP000235371">
    <property type="component" value="Unassembled WGS sequence"/>
</dbReference>